<protein>
    <submittedName>
        <fullName evidence="1">Uncharacterized protein</fullName>
    </submittedName>
</protein>
<evidence type="ECO:0000313" key="1">
    <source>
        <dbReference type="EMBL" id="MFI0915213.1"/>
    </source>
</evidence>
<dbReference type="Proteomes" id="UP001611162">
    <property type="component" value="Unassembled WGS sequence"/>
</dbReference>
<reference evidence="1 2" key="1">
    <citation type="submission" date="2024-10" db="EMBL/GenBank/DDBJ databases">
        <title>The Natural Products Discovery Center: Release of the First 8490 Sequenced Strains for Exploring Actinobacteria Biosynthetic Diversity.</title>
        <authorList>
            <person name="Kalkreuter E."/>
            <person name="Kautsar S.A."/>
            <person name="Yang D."/>
            <person name="Bader C.D."/>
            <person name="Teijaro C.N."/>
            <person name="Fluegel L."/>
            <person name="Davis C.M."/>
            <person name="Simpson J.R."/>
            <person name="Lauterbach L."/>
            <person name="Steele A.D."/>
            <person name="Gui C."/>
            <person name="Meng S."/>
            <person name="Li G."/>
            <person name="Viehrig K."/>
            <person name="Ye F."/>
            <person name="Su P."/>
            <person name="Kiefer A.F."/>
            <person name="Nichols A."/>
            <person name="Cepeda A.J."/>
            <person name="Yan W."/>
            <person name="Fan B."/>
            <person name="Jiang Y."/>
            <person name="Adhikari A."/>
            <person name="Zheng C.-J."/>
            <person name="Schuster L."/>
            <person name="Cowan T.M."/>
            <person name="Smanski M.J."/>
            <person name="Chevrette M.G."/>
            <person name="De Carvalho L.P.S."/>
            <person name="Shen B."/>
        </authorList>
    </citation>
    <scope>NUCLEOTIDE SEQUENCE [LARGE SCALE GENOMIC DNA]</scope>
    <source>
        <strain evidence="1 2">NPDC020979</strain>
    </source>
</reference>
<sequence>MSGEARVRAARNVIVSTWERRLDPMADLATEAAQALEDAGLLRSPQAAESDGGQKPEQYVVALPWARLMDSEDLGEFLDELAAAAITNTSPEEALAEVEAACGTWRVIAEAQHAHNTAPGPEAAPSPSADDLPEPYGCRYCGIPEAAHLQQWSANEGWHGFREPTEKQVVKRMLRRRGVHEAEAKAGGTSV</sequence>
<comment type="caution">
    <text evidence="1">The sequence shown here is derived from an EMBL/GenBank/DDBJ whole genome shotgun (WGS) entry which is preliminary data.</text>
</comment>
<name>A0ABW7TCE1_9ACTN</name>
<evidence type="ECO:0000313" key="2">
    <source>
        <dbReference type="Proteomes" id="UP001611162"/>
    </source>
</evidence>
<accession>A0ABW7TCE1</accession>
<organism evidence="1 2">
    <name type="scientific">Streptomyces abikoensis</name>
    <dbReference type="NCBI Taxonomy" id="97398"/>
    <lineage>
        <taxon>Bacteria</taxon>
        <taxon>Bacillati</taxon>
        <taxon>Actinomycetota</taxon>
        <taxon>Actinomycetes</taxon>
        <taxon>Kitasatosporales</taxon>
        <taxon>Streptomycetaceae</taxon>
        <taxon>Streptomyces</taxon>
    </lineage>
</organism>
<dbReference type="EMBL" id="JBIRRB010000018">
    <property type="protein sequence ID" value="MFI0915213.1"/>
    <property type="molecule type" value="Genomic_DNA"/>
</dbReference>
<dbReference type="RefSeq" id="WP_397614839.1">
    <property type="nucleotide sequence ID" value="NZ_JBIRRB010000018.1"/>
</dbReference>
<proteinExistence type="predicted"/>
<gene>
    <name evidence="1" type="ORF">ACH4TF_32990</name>
</gene>
<keyword evidence="2" id="KW-1185">Reference proteome</keyword>